<keyword evidence="4 7" id="KW-0690">Ribosome biogenesis</keyword>
<evidence type="ECO:0000256" key="6">
    <source>
        <dbReference type="ARBA" id="ARBA00023274"/>
    </source>
</evidence>
<dbReference type="SUPFAM" id="SSF144210">
    <property type="entry name" value="Nop10-like SnoRNP"/>
    <property type="match status" value="1"/>
</dbReference>
<dbReference type="NCBIfam" id="NF009623">
    <property type="entry name" value="PRK13130.1"/>
    <property type="match status" value="1"/>
</dbReference>
<evidence type="ECO:0000256" key="7">
    <source>
        <dbReference type="HAMAP-Rule" id="MF_00803"/>
    </source>
</evidence>
<sequence length="52" mass="5973">MGLKIHRCKSCGRYTLEEKCPVCGSLTVDPRPAKYSPKDPYGKYRRLAIKEE</sequence>
<comment type="caution">
    <text evidence="8">The sequence shown here is derived from an EMBL/GenBank/DDBJ whole genome shotgun (WGS) entry which is preliminary data.</text>
</comment>
<dbReference type="GO" id="GO:0030515">
    <property type="term" value="F:snoRNA binding"/>
    <property type="evidence" value="ECO:0007669"/>
    <property type="project" value="InterPro"/>
</dbReference>
<dbReference type="Pfam" id="PF04135">
    <property type="entry name" value="Nop10p"/>
    <property type="match status" value="1"/>
</dbReference>
<organism evidence="8 9">
    <name type="scientific">Methanolobus halotolerans</name>
    <dbReference type="NCBI Taxonomy" id="2052935"/>
    <lineage>
        <taxon>Archaea</taxon>
        <taxon>Methanobacteriati</taxon>
        <taxon>Methanobacteriota</taxon>
        <taxon>Stenosarchaea group</taxon>
        <taxon>Methanomicrobia</taxon>
        <taxon>Methanosarcinales</taxon>
        <taxon>Methanosarcinaceae</taxon>
        <taxon>Methanolobus</taxon>
    </lineage>
</organism>
<comment type="similarity">
    <text evidence="2 7">Belongs to the NOP10 family.</text>
</comment>
<comment type="function">
    <text evidence="1 7">Involved in ribosome biogenesis; more specifically in 18S rRNA pseudouridylation and in cleavage of pre-rRNA.</text>
</comment>
<dbReference type="RefSeq" id="WP_135389190.1">
    <property type="nucleotide sequence ID" value="NZ_PGGK01000004.1"/>
</dbReference>
<gene>
    <name evidence="7" type="primary">nop10</name>
    <name evidence="8" type="ORF">CUN85_04745</name>
</gene>
<dbReference type="InterPro" id="IPR023532">
    <property type="entry name" value="Nop10_arc-typ"/>
</dbReference>
<name>A0A4E0PW42_9EURY</name>
<evidence type="ECO:0000256" key="3">
    <source>
        <dbReference type="ARBA" id="ARBA00018821"/>
    </source>
</evidence>
<dbReference type="EMBL" id="PGGK01000004">
    <property type="protein sequence ID" value="TGC09675.1"/>
    <property type="molecule type" value="Genomic_DNA"/>
</dbReference>
<evidence type="ECO:0000256" key="4">
    <source>
        <dbReference type="ARBA" id="ARBA00022517"/>
    </source>
</evidence>
<dbReference type="GO" id="GO:0001522">
    <property type="term" value="P:pseudouridine synthesis"/>
    <property type="evidence" value="ECO:0007669"/>
    <property type="project" value="InterPro"/>
</dbReference>
<dbReference type="Proteomes" id="UP000297295">
    <property type="component" value="Unassembled WGS sequence"/>
</dbReference>
<accession>A0A4E0PW42</accession>
<dbReference type="InterPro" id="IPR036756">
    <property type="entry name" value="H/ACA_rnp_Nop10_sf"/>
</dbReference>
<dbReference type="AlphaFoldDB" id="A0A4E0PW42"/>
<evidence type="ECO:0000313" key="9">
    <source>
        <dbReference type="Proteomes" id="UP000297295"/>
    </source>
</evidence>
<keyword evidence="6 7" id="KW-0687">Ribonucleoprotein</keyword>
<keyword evidence="5 7" id="KW-0698">rRNA processing</keyword>
<dbReference type="InterPro" id="IPR007264">
    <property type="entry name" value="H/ACA_rnp_Nop10"/>
</dbReference>
<evidence type="ECO:0000313" key="8">
    <source>
        <dbReference type="EMBL" id="TGC09675.1"/>
    </source>
</evidence>
<evidence type="ECO:0000256" key="5">
    <source>
        <dbReference type="ARBA" id="ARBA00022552"/>
    </source>
</evidence>
<dbReference type="HAMAP" id="MF_00803">
    <property type="entry name" value="Nop10"/>
    <property type="match status" value="1"/>
</dbReference>
<dbReference type="Gene3D" id="2.20.28.40">
    <property type="entry name" value="H/ACA ribonucleoprotein complex, subunit Nop10"/>
    <property type="match status" value="1"/>
</dbReference>
<dbReference type="GO" id="GO:1990904">
    <property type="term" value="C:ribonucleoprotein complex"/>
    <property type="evidence" value="ECO:0007669"/>
    <property type="project" value="UniProtKB-KW"/>
</dbReference>
<reference evidence="8 9" key="1">
    <citation type="submission" date="2017-11" db="EMBL/GenBank/DDBJ databases">
        <title>Isolation and Characterization of Methanogenic Archaea from Saline Meromictic Lake at Siberia.</title>
        <authorList>
            <person name="Shen Y."/>
            <person name="Huang H.-H."/>
            <person name="Lai M.-C."/>
            <person name="Chen S.-C."/>
        </authorList>
    </citation>
    <scope>NUCLEOTIDE SEQUENCE [LARGE SCALE GENOMIC DNA]</scope>
    <source>
        <strain evidence="8 9">SY-01</strain>
    </source>
</reference>
<protein>
    <recommendedName>
        <fullName evidence="3 7">Ribosome biogenesis protein Nop10</fullName>
    </recommendedName>
</protein>
<evidence type="ECO:0000256" key="1">
    <source>
        <dbReference type="ARBA" id="ARBA00002325"/>
    </source>
</evidence>
<evidence type="ECO:0000256" key="2">
    <source>
        <dbReference type="ARBA" id="ARBA00009462"/>
    </source>
</evidence>
<dbReference type="GO" id="GO:0006364">
    <property type="term" value="P:rRNA processing"/>
    <property type="evidence" value="ECO:0007669"/>
    <property type="project" value="UniProtKB-UniRule"/>
</dbReference>
<dbReference type="OrthoDB" id="7259at2157"/>
<proteinExistence type="inferred from homology"/>
<keyword evidence="9" id="KW-1185">Reference proteome</keyword>